<reference evidence="1" key="1">
    <citation type="journal article" date="2022" name="Plant J.">
        <title>Strategies of tolerance reflected in two North American maple genomes.</title>
        <authorList>
            <person name="McEvoy S.L."/>
            <person name="Sezen U.U."/>
            <person name="Trouern-Trend A."/>
            <person name="McMahon S.M."/>
            <person name="Schaberg P.G."/>
            <person name="Yang J."/>
            <person name="Wegrzyn J.L."/>
            <person name="Swenson N.G."/>
        </authorList>
    </citation>
    <scope>NUCLEOTIDE SEQUENCE</scope>
    <source>
        <strain evidence="1">91603</strain>
    </source>
</reference>
<dbReference type="GO" id="GO:0006508">
    <property type="term" value="P:proteolysis"/>
    <property type="evidence" value="ECO:0007669"/>
    <property type="project" value="InterPro"/>
</dbReference>
<evidence type="ECO:0000313" key="1">
    <source>
        <dbReference type="EMBL" id="KAI9165872.1"/>
    </source>
</evidence>
<reference evidence="1" key="2">
    <citation type="submission" date="2023-02" db="EMBL/GenBank/DDBJ databases">
        <authorList>
            <person name="Swenson N.G."/>
            <person name="Wegrzyn J.L."/>
            <person name="Mcevoy S.L."/>
        </authorList>
    </citation>
    <scope>NUCLEOTIDE SEQUENCE</scope>
    <source>
        <strain evidence="1">91603</strain>
        <tissue evidence="1">Leaf</tissue>
    </source>
</reference>
<dbReference type="GO" id="GO:0004252">
    <property type="term" value="F:serine-type endopeptidase activity"/>
    <property type="evidence" value="ECO:0007669"/>
    <property type="project" value="InterPro"/>
</dbReference>
<keyword evidence="2" id="KW-1185">Reference proteome</keyword>
<organism evidence="1 2">
    <name type="scientific">Acer negundo</name>
    <name type="common">Box elder</name>
    <dbReference type="NCBI Taxonomy" id="4023"/>
    <lineage>
        <taxon>Eukaryota</taxon>
        <taxon>Viridiplantae</taxon>
        <taxon>Streptophyta</taxon>
        <taxon>Embryophyta</taxon>
        <taxon>Tracheophyta</taxon>
        <taxon>Spermatophyta</taxon>
        <taxon>Magnoliopsida</taxon>
        <taxon>eudicotyledons</taxon>
        <taxon>Gunneridae</taxon>
        <taxon>Pentapetalae</taxon>
        <taxon>rosids</taxon>
        <taxon>malvids</taxon>
        <taxon>Sapindales</taxon>
        <taxon>Sapindaceae</taxon>
        <taxon>Hippocastanoideae</taxon>
        <taxon>Acereae</taxon>
        <taxon>Acer</taxon>
    </lineage>
</organism>
<name>A0AAD5NM64_ACENE</name>
<dbReference type="EMBL" id="JAJSOW010000105">
    <property type="protein sequence ID" value="KAI9165872.1"/>
    <property type="molecule type" value="Genomic_DNA"/>
</dbReference>
<dbReference type="AlphaFoldDB" id="A0AAD5NM64"/>
<dbReference type="Proteomes" id="UP001064489">
    <property type="component" value="Chromosome 10"/>
</dbReference>
<dbReference type="InterPro" id="IPR036852">
    <property type="entry name" value="Peptidase_S8/S53_dom_sf"/>
</dbReference>
<proteinExistence type="predicted"/>
<accession>A0AAD5NM64</accession>
<evidence type="ECO:0000313" key="2">
    <source>
        <dbReference type="Proteomes" id="UP001064489"/>
    </source>
</evidence>
<sequence length="82" mass="9243">MKIDLAPDLRGRGSSLLQFVMVPRNRIWQELRSFLDLNISPVPSKWKGVCQIEIKFTAKNCNKNIIGDTDGHGVIRFMVGGD</sequence>
<protein>
    <submittedName>
        <fullName evidence="1">Uncharacterized protein</fullName>
    </submittedName>
</protein>
<comment type="caution">
    <text evidence="1">The sequence shown here is derived from an EMBL/GenBank/DDBJ whole genome shotgun (WGS) entry which is preliminary data.</text>
</comment>
<gene>
    <name evidence="1" type="ORF">LWI28_022070</name>
</gene>
<dbReference type="Gene3D" id="3.40.50.200">
    <property type="entry name" value="Peptidase S8/S53 domain"/>
    <property type="match status" value="1"/>
</dbReference>